<dbReference type="HAMAP" id="MF_01485">
    <property type="entry name" value="RecB"/>
    <property type="match status" value="1"/>
</dbReference>
<evidence type="ECO:0000256" key="7">
    <source>
        <dbReference type="ARBA" id="ARBA00022839"/>
    </source>
</evidence>
<keyword evidence="20" id="KW-1185">Reference proteome</keyword>
<comment type="caution">
    <text evidence="19">The sequence shown here is derived from an EMBL/GenBank/DDBJ whole genome shotgun (WGS) entry which is preliminary data.</text>
</comment>
<evidence type="ECO:0000256" key="16">
    <source>
        <dbReference type="PROSITE-ProRule" id="PRU00560"/>
    </source>
</evidence>
<dbReference type="InterPro" id="IPR027417">
    <property type="entry name" value="P-loop_NTPase"/>
</dbReference>
<name>A0ABP7SSB4_9BURK</name>
<keyword evidence="5 15" id="KW-0378">Hydrolase</keyword>
<comment type="domain">
    <text evidence="15">The N-terminal DNA-binding domain is a ssDNA-dependent ATPase and has ATP-dependent 3'-5' helicase function. This domain interacts with RecC.</text>
</comment>
<evidence type="ECO:0000256" key="8">
    <source>
        <dbReference type="ARBA" id="ARBA00022840"/>
    </source>
</evidence>
<keyword evidence="12 15" id="KW-0413">Isomerase</keyword>
<dbReference type="Pfam" id="PF00580">
    <property type="entry name" value="UvrD-helicase"/>
    <property type="match status" value="1"/>
</dbReference>
<comment type="cofactor">
    <cofactor evidence="15">
        <name>Mg(2+)</name>
        <dbReference type="ChEBI" id="CHEBI:18420"/>
    </cofactor>
    <text evidence="15">Binds 1 Mg(2+) ion per subunit.</text>
</comment>
<evidence type="ECO:0000256" key="5">
    <source>
        <dbReference type="ARBA" id="ARBA00022801"/>
    </source>
</evidence>
<dbReference type="RefSeq" id="WP_344761999.1">
    <property type="nucleotide sequence ID" value="NZ_BAAAZE010000005.1"/>
</dbReference>
<evidence type="ECO:0000256" key="3">
    <source>
        <dbReference type="ARBA" id="ARBA00022741"/>
    </source>
</evidence>
<keyword evidence="8 15" id="KW-0067">ATP-binding</keyword>
<comment type="function">
    <text evidence="15">A helicase/nuclease that prepares dsDNA breaks (DSB) for recombinational DNA repair. Binds to DSBs and unwinds DNA via a highly rapid and processive ATP-dependent bidirectional helicase activity. Unwinds dsDNA until it encounters a Chi (crossover hotspot instigator) sequence from the 3' direction. Cuts ssDNA a few nucleotides 3' to the Chi site. The properties and activities of the enzyme are changed at Chi. The Chi-altered holoenzyme produces a long 3'-ssDNA overhang and facilitates RecA-binding to the ssDNA for homologous DNA recombination and repair. Holoenzyme degrades any linearized DNA that is unable to undergo homologous recombination. In the holoenzyme this subunit contributes ATPase, 3'-5' helicase, exonuclease activity and loads RecA onto ssDNA.</text>
</comment>
<dbReference type="PROSITE" id="PS51217">
    <property type="entry name" value="UVRD_HELICASE_CTER"/>
    <property type="match status" value="1"/>
</dbReference>
<evidence type="ECO:0000256" key="2">
    <source>
        <dbReference type="ARBA" id="ARBA00022723"/>
    </source>
</evidence>
<dbReference type="CDD" id="cd22352">
    <property type="entry name" value="RecB_C-like"/>
    <property type="match status" value="1"/>
</dbReference>
<dbReference type="Gene3D" id="1.10.3170.10">
    <property type="entry name" value="Recbcd, chain B, domain 2"/>
    <property type="match status" value="1"/>
</dbReference>
<evidence type="ECO:0000256" key="6">
    <source>
        <dbReference type="ARBA" id="ARBA00022806"/>
    </source>
</evidence>
<protein>
    <recommendedName>
        <fullName evidence="15">RecBCD enzyme subunit RecB</fullName>
        <ecNumber evidence="15">3.1.11.5</ecNumber>
        <ecNumber evidence="15">5.6.2.4</ecNumber>
    </recommendedName>
    <alternativeName>
        <fullName evidence="15">DNA 3'-5' helicase subunit RecB</fullName>
    </alternativeName>
    <alternativeName>
        <fullName evidence="15">Exonuclease V subunit RecB</fullName>
        <shortName evidence="15">ExoV subunit RecB</shortName>
    </alternativeName>
    <alternativeName>
        <fullName evidence="15">Helicase/nuclease RecBCD subunit RecB</fullName>
    </alternativeName>
</protein>
<organism evidence="19 20">
    <name type="scientific">Actimicrobium antarcticum</name>
    <dbReference type="NCBI Taxonomy" id="1051899"/>
    <lineage>
        <taxon>Bacteria</taxon>
        <taxon>Pseudomonadati</taxon>
        <taxon>Pseudomonadota</taxon>
        <taxon>Betaproteobacteria</taxon>
        <taxon>Burkholderiales</taxon>
        <taxon>Oxalobacteraceae</taxon>
        <taxon>Actimicrobium</taxon>
    </lineage>
</organism>
<feature type="domain" description="UvrD-like helicase C-terminal" evidence="18">
    <location>
        <begin position="493"/>
        <end position="757"/>
    </location>
</feature>
<dbReference type="SUPFAM" id="SSF52980">
    <property type="entry name" value="Restriction endonuclease-like"/>
    <property type="match status" value="1"/>
</dbReference>
<feature type="binding site" evidence="15">
    <location>
        <position position="1103"/>
    </location>
    <ligand>
        <name>Mg(2+)</name>
        <dbReference type="ChEBI" id="CHEBI:18420"/>
    </ligand>
</feature>
<dbReference type="InterPro" id="IPR000212">
    <property type="entry name" value="DNA_helicase_UvrD/REP"/>
</dbReference>
<keyword evidence="4 15" id="KW-0227">DNA damage</keyword>
<dbReference type="Pfam" id="PF13361">
    <property type="entry name" value="UvrD_C"/>
    <property type="match status" value="1"/>
</dbReference>
<evidence type="ECO:0000259" key="18">
    <source>
        <dbReference type="PROSITE" id="PS51217"/>
    </source>
</evidence>
<feature type="binding site" evidence="15">
    <location>
        <position position="1116"/>
    </location>
    <ligand>
        <name>Mg(2+)</name>
        <dbReference type="ChEBI" id="CHEBI:18420"/>
    </ligand>
</feature>
<keyword evidence="10 15" id="KW-0238">DNA-binding</keyword>
<dbReference type="Pfam" id="PF12705">
    <property type="entry name" value="PDDEXK_1"/>
    <property type="match status" value="1"/>
</dbReference>
<evidence type="ECO:0000256" key="1">
    <source>
        <dbReference type="ARBA" id="ARBA00022722"/>
    </source>
</evidence>
<keyword evidence="7 15" id="KW-0269">Exonuclease</keyword>
<evidence type="ECO:0000313" key="19">
    <source>
        <dbReference type="EMBL" id="GAA4015858.1"/>
    </source>
</evidence>
<accession>A0ABP7SSB4</accession>
<dbReference type="SUPFAM" id="SSF52540">
    <property type="entry name" value="P-loop containing nucleoside triphosphate hydrolases"/>
    <property type="match status" value="1"/>
</dbReference>
<dbReference type="InterPro" id="IPR011335">
    <property type="entry name" value="Restrct_endonuc-II-like"/>
</dbReference>
<dbReference type="NCBIfam" id="TIGR00609">
    <property type="entry name" value="recB"/>
    <property type="match status" value="1"/>
</dbReference>
<feature type="region of interest" description="DNA-binding and helicase activity, interacts with RecC" evidence="15">
    <location>
        <begin position="1"/>
        <end position="910"/>
    </location>
</feature>
<dbReference type="Proteomes" id="UP001501353">
    <property type="component" value="Unassembled WGS sequence"/>
</dbReference>
<dbReference type="InterPro" id="IPR004586">
    <property type="entry name" value="RecB"/>
</dbReference>
<dbReference type="EMBL" id="BAAAZE010000005">
    <property type="protein sequence ID" value="GAA4015858.1"/>
    <property type="molecule type" value="Genomic_DNA"/>
</dbReference>
<comment type="domain">
    <text evidence="15">The C-terminal domain has nuclease activity and interacts with RecD. It interacts with RecA, facilitating its loading onto ssDNA.</text>
</comment>
<dbReference type="EC" id="3.1.11.5" evidence="15"/>
<keyword evidence="1 15" id="KW-0540">Nuclease</keyword>
<evidence type="ECO:0000256" key="14">
    <source>
        <dbReference type="ARBA" id="ARBA00048988"/>
    </source>
</evidence>
<comment type="catalytic activity">
    <reaction evidence="14 15">
        <text>ATP + H2O = ADP + phosphate + H(+)</text>
        <dbReference type="Rhea" id="RHEA:13065"/>
        <dbReference type="ChEBI" id="CHEBI:15377"/>
        <dbReference type="ChEBI" id="CHEBI:15378"/>
        <dbReference type="ChEBI" id="CHEBI:30616"/>
        <dbReference type="ChEBI" id="CHEBI:43474"/>
        <dbReference type="ChEBI" id="CHEBI:456216"/>
        <dbReference type="EC" id="5.6.2.4"/>
    </reaction>
</comment>
<keyword evidence="11 15" id="KW-0234">DNA repair</keyword>
<comment type="catalytic activity">
    <reaction evidence="15">
        <text>Exonucleolytic cleavage (in the presence of ATP) in either 5'- to 3'- or 3'- to 5'-direction to yield 5'-phosphooligonucleotides.</text>
        <dbReference type="EC" id="3.1.11.5"/>
    </reaction>
</comment>
<evidence type="ECO:0000256" key="9">
    <source>
        <dbReference type="ARBA" id="ARBA00022842"/>
    </source>
</evidence>
<comment type="catalytic activity">
    <reaction evidence="13 15">
        <text>Couples ATP hydrolysis with the unwinding of duplex DNA by translocating in the 3'-5' direction.</text>
        <dbReference type="EC" id="5.6.2.4"/>
    </reaction>
</comment>
<evidence type="ECO:0000256" key="13">
    <source>
        <dbReference type="ARBA" id="ARBA00034617"/>
    </source>
</evidence>
<keyword evidence="9 15" id="KW-0460">Magnesium</keyword>
<evidence type="ECO:0000256" key="10">
    <source>
        <dbReference type="ARBA" id="ARBA00023125"/>
    </source>
</evidence>
<reference evidence="20" key="1">
    <citation type="journal article" date="2019" name="Int. J. Syst. Evol. Microbiol.">
        <title>The Global Catalogue of Microorganisms (GCM) 10K type strain sequencing project: providing services to taxonomists for standard genome sequencing and annotation.</title>
        <authorList>
            <consortium name="The Broad Institute Genomics Platform"/>
            <consortium name="The Broad Institute Genome Sequencing Center for Infectious Disease"/>
            <person name="Wu L."/>
            <person name="Ma J."/>
        </authorList>
    </citation>
    <scope>NUCLEOTIDE SEQUENCE [LARGE SCALE GENOMIC DNA]</scope>
    <source>
        <strain evidence="20">JCM 16673</strain>
    </source>
</reference>
<feature type="binding site" evidence="15">
    <location>
        <position position="986"/>
    </location>
    <ligand>
        <name>Mg(2+)</name>
        <dbReference type="ChEBI" id="CHEBI:18420"/>
    </ligand>
</feature>
<keyword evidence="3 15" id="KW-0547">Nucleotide-binding</keyword>
<comment type="similarity">
    <text evidence="15">Belongs to the helicase family. UvrD subfamily.</text>
</comment>
<evidence type="ECO:0000256" key="12">
    <source>
        <dbReference type="ARBA" id="ARBA00023235"/>
    </source>
</evidence>
<comment type="miscellaneous">
    <text evidence="15">In the RecBCD complex, RecB has a slow 3'-5' helicase, an exonuclease activity and loads RecA onto ssDNA, RecD has a fast 5'-3' helicase activity, while RecC stimulates the ATPase and processivity of the RecB helicase and contributes to recognition of the Chi site.</text>
</comment>
<dbReference type="Gene3D" id="1.10.486.10">
    <property type="entry name" value="PCRA, domain 4"/>
    <property type="match status" value="1"/>
</dbReference>
<feature type="binding site" evidence="16">
    <location>
        <begin position="22"/>
        <end position="29"/>
    </location>
    <ligand>
        <name>ATP</name>
        <dbReference type="ChEBI" id="CHEBI:30616"/>
    </ligand>
</feature>
<dbReference type="Gene3D" id="3.40.50.300">
    <property type="entry name" value="P-loop containing nucleotide triphosphate hydrolases"/>
    <property type="match status" value="2"/>
</dbReference>
<proteinExistence type="inferred from homology"/>
<feature type="region of interest" description="Nuclease activity, interacts with RecD and RecA" evidence="15">
    <location>
        <begin position="927"/>
        <end position="1222"/>
    </location>
</feature>
<keyword evidence="6 15" id="KW-0347">Helicase</keyword>
<evidence type="ECO:0000256" key="15">
    <source>
        <dbReference type="HAMAP-Rule" id="MF_01485"/>
    </source>
</evidence>
<dbReference type="EC" id="5.6.2.4" evidence="15"/>
<dbReference type="PANTHER" id="PTHR11070">
    <property type="entry name" value="UVRD / RECB / PCRA DNA HELICASE FAMILY MEMBER"/>
    <property type="match status" value="1"/>
</dbReference>
<dbReference type="PANTHER" id="PTHR11070:SF23">
    <property type="entry name" value="RECBCD ENZYME SUBUNIT RECB"/>
    <property type="match status" value="1"/>
</dbReference>
<evidence type="ECO:0000313" key="20">
    <source>
        <dbReference type="Proteomes" id="UP001501353"/>
    </source>
</evidence>
<dbReference type="InterPro" id="IPR038726">
    <property type="entry name" value="PDDEXK_AddAB-type"/>
</dbReference>
<feature type="active site" description="For nuclease activity" evidence="15">
    <location>
        <position position="1116"/>
    </location>
</feature>
<sequence>MTTPIELNVFDCPLDGINQIEASAGTGKTWNMCGLYLRLLLERQLPVQQILVVTFTKAATAELRERIRSRIADTLRFLAQDDAQVAAHAPDPFITTLVSTLQARGMAAPSMSALLDLALQSFDEAAIFTIHGFCQRALADAPFAAGMPFSTDLQPGDEEFVLSAVQDVWRRHVSSGALPTDLTDYLLEQRDSPESFAKLLKRQLAKSQSRVIWPDNIDDPFTSQQPEIAAAFRAAAACWAASADAIRALLHDSLTALNGKSYTAESIDLACKHWRAHFRLGNCMAMPDPAKSKLALLSASRLQKGTKQKQTTPQHPFFDLAETLLTLRLQAGKELDLARLQLLRVLFDEGADNLAALKREQRIQSYDDILYNVFAALKSPATPWLADALLARYPAALIDEFQDTDPLQFAIFDAIYGAGTNPLFFVGDPKQAIYSFRNADLQTYLRARDKATAHYSLGENQRSSAGLITAQNALFSANPAAFLLPGLTYQAVRPGKKPRARFIDTSAATADLQLWELPQTDDDKWLSSSAAKAAACRATAAEIARLLQAAQDGQVTLDAHPLQAGDIAVLVKSHAQGSAIRNALAALGIGSVELSQASIFDSIDAEELERLLQAILTPTRTDMLLTALSTELLGVDAAAIALMATDEAALQLRIEQFDGYRTLWRERGVGFMVRRLFSAEGVSKRMLARADGERRMTNLLHLGEYLHQAGHEHPAPDALLRWLNAQRRHASADEAAQLRLESDQNLVQIVTIHRSKGLEYPVVFCPFLWPGRLAAGNKLEGREYHDSDGNPVIDFRDEPDDIKDIKAAIKQDSSAEFLRLIYVALTRAAHRCYLIVGSYAVKTSTTESSHSQLNWLVAGAGSTPANWSAAKLSPAETSAAWATLAASNAPHIGLTALPQVAGKPVHFVRPAADSLHAQGHPPMLRDGWRMTSFSALQHATANENASTDHDVRSNWTAARIDQAPAELPADDILRFVRGASAGDTLHAVLEQLDFADPASWDRTIRQGLTAHPQQLDNVSDDQQLPLQTQIVRKLIDQMTATELTEGVTLSALQPGSWLSELEFNLPAPRLQADALNTLLAEAGYTVAPLAFRRMEGYLKGFIDLVFEANGRYYLLDWKSNHLGYRPEDYNANGIAAAMAEHGYHLQYLLYALALHRYLGHRLPDYDYDTHFGGVLYLFVRGVRPDWRTADDQPAGVYFHRPPISIINALDALFHAPIQRSAA</sequence>
<dbReference type="InterPro" id="IPR014017">
    <property type="entry name" value="DNA_helicase_UvrD-like_C"/>
</dbReference>
<evidence type="ECO:0000259" key="17">
    <source>
        <dbReference type="PROSITE" id="PS51198"/>
    </source>
</evidence>
<comment type="subunit">
    <text evidence="15">Heterotrimer of RecB, RecC and RecD. All subunits contribute to DNA-binding. Interacts with RecA.</text>
</comment>
<gene>
    <name evidence="15 19" type="primary">recB</name>
    <name evidence="19" type="ORF">GCM10022212_08540</name>
</gene>
<dbReference type="InterPro" id="IPR011604">
    <property type="entry name" value="PDDEXK-like_dom_sf"/>
</dbReference>
<evidence type="ECO:0000256" key="4">
    <source>
        <dbReference type="ARBA" id="ARBA00022763"/>
    </source>
</evidence>
<dbReference type="PROSITE" id="PS51198">
    <property type="entry name" value="UVRD_HELICASE_ATP_BIND"/>
    <property type="match status" value="1"/>
</dbReference>
<keyword evidence="2 15" id="KW-0479">Metal-binding</keyword>
<feature type="domain" description="UvrD-like helicase ATP-binding" evidence="17">
    <location>
        <begin position="1"/>
        <end position="464"/>
    </location>
</feature>
<dbReference type="Gene3D" id="3.90.320.10">
    <property type="match status" value="1"/>
</dbReference>
<dbReference type="InterPro" id="IPR014016">
    <property type="entry name" value="UvrD-like_ATP-bd"/>
</dbReference>
<evidence type="ECO:0000256" key="11">
    <source>
        <dbReference type="ARBA" id="ARBA00023204"/>
    </source>
</evidence>